<evidence type="ECO:0000313" key="2">
    <source>
        <dbReference type="Proteomes" id="UP001140087"/>
    </source>
</evidence>
<keyword evidence="2" id="KW-1185">Reference proteome</keyword>
<comment type="caution">
    <text evidence="1">The sequence shown here is derived from an EMBL/GenBank/DDBJ whole genome shotgun (WGS) entry which is preliminary data.</text>
</comment>
<gene>
    <name evidence="1" type="ORF">H4R21_004509</name>
</gene>
<reference evidence="1" key="1">
    <citation type="submission" date="2022-07" db="EMBL/GenBank/DDBJ databases">
        <title>Phylogenomic reconstructions and comparative analyses of Kickxellomycotina fungi.</title>
        <authorList>
            <person name="Reynolds N.K."/>
            <person name="Stajich J.E."/>
            <person name="Barry K."/>
            <person name="Grigoriev I.V."/>
            <person name="Crous P."/>
            <person name="Smith M.E."/>
        </authorList>
    </citation>
    <scope>NUCLEOTIDE SEQUENCE</scope>
    <source>
        <strain evidence="1">BCRC 34780</strain>
    </source>
</reference>
<accession>A0ACC1KWY6</accession>
<proteinExistence type="predicted"/>
<sequence length="662" mass="67278">MVASTKPEPSPDDDEEWSTSASSGVAGTPAEAPPGVAGEAAPEEERASHADGAAVAAATAAGSIVGGGGGGSGHNADQTAGSGGSSGGPAAQPPSENSSSGTGDEQQQRRRRRRRQYRHSNGSDTLLRDRSAPSSLYGGRSASLVGGAGGSIAAATVASTVNCGTLSPQYTLVNSDGASLRVHTGSIRERYMQQHISAIHEDDSDVYSESRRSDSLLFAYEVQSTSSRYYAGQPGSGRTLAASNPPSAGRPPPDDASVTAAAAAVAAATSAVATAAAAAAAAGVESDSMSVFSRLSEGGASTTRMRMATDRAYNALRIGPPAAAGATSMLSYYSGTGGGGGGGPGLHRVTSFATSSDPGGLPSAGSFYDMYCVDADARARAAVGDSPRFSEAPSDSRSGRSYWRDDFASAVRSDVAIYSGAGEDVKFPFLHDNISEFSGPYICTSAGHLDAAERLSLDYSDIVYYRDHTPMPDPPPELLLPPPPPPPPHRGVFGQRTAAAGAANAATADAGKKVKRKKKKDKEPRLLPRHSRGKQRAGSSAAEYATAPPNAASAPLEPSGAMPHGMRHWMMPLATVGPSASTANPWGRSAHRYRHQSAGESAYPSAAVAAAVAAAAAAAAAASSSSAPVADPKPPLAADPADHAAIRPNAIMRFLKRIAPKN</sequence>
<organism evidence="1 2">
    <name type="scientific">Coemansia helicoidea</name>
    <dbReference type="NCBI Taxonomy" id="1286919"/>
    <lineage>
        <taxon>Eukaryota</taxon>
        <taxon>Fungi</taxon>
        <taxon>Fungi incertae sedis</taxon>
        <taxon>Zoopagomycota</taxon>
        <taxon>Kickxellomycotina</taxon>
        <taxon>Kickxellomycetes</taxon>
        <taxon>Kickxellales</taxon>
        <taxon>Kickxellaceae</taxon>
        <taxon>Coemansia</taxon>
    </lineage>
</organism>
<protein>
    <submittedName>
        <fullName evidence="1">Uncharacterized protein</fullName>
    </submittedName>
</protein>
<dbReference type="Proteomes" id="UP001140087">
    <property type="component" value="Unassembled WGS sequence"/>
</dbReference>
<evidence type="ECO:0000313" key="1">
    <source>
        <dbReference type="EMBL" id="KAJ2796967.1"/>
    </source>
</evidence>
<dbReference type="EMBL" id="JANBUN010001724">
    <property type="protein sequence ID" value="KAJ2796967.1"/>
    <property type="molecule type" value="Genomic_DNA"/>
</dbReference>
<name>A0ACC1KWY6_9FUNG</name>